<organism evidence="3 4">
    <name type="scientific">Tetracentron sinense</name>
    <name type="common">Spur-leaf</name>
    <dbReference type="NCBI Taxonomy" id="13715"/>
    <lineage>
        <taxon>Eukaryota</taxon>
        <taxon>Viridiplantae</taxon>
        <taxon>Streptophyta</taxon>
        <taxon>Embryophyta</taxon>
        <taxon>Tracheophyta</taxon>
        <taxon>Spermatophyta</taxon>
        <taxon>Magnoliopsida</taxon>
        <taxon>Trochodendrales</taxon>
        <taxon>Trochodendraceae</taxon>
        <taxon>Tetracentron</taxon>
    </lineage>
</organism>
<dbReference type="Gene3D" id="1.20.1310.10">
    <property type="entry name" value="Cullin Repeats"/>
    <property type="match status" value="1"/>
</dbReference>
<dbReference type="EMBL" id="JABCRI010000014">
    <property type="protein sequence ID" value="KAF8394538.1"/>
    <property type="molecule type" value="Genomic_DNA"/>
</dbReference>
<evidence type="ECO:0000313" key="4">
    <source>
        <dbReference type="Proteomes" id="UP000655225"/>
    </source>
</evidence>
<dbReference type="Proteomes" id="UP000655225">
    <property type="component" value="Unassembled WGS sequence"/>
</dbReference>
<evidence type="ECO:0000313" key="3">
    <source>
        <dbReference type="EMBL" id="KAF8394538.1"/>
    </source>
</evidence>
<reference evidence="3 4" key="1">
    <citation type="submission" date="2020-04" db="EMBL/GenBank/DDBJ databases">
        <title>Plant Genome Project.</title>
        <authorList>
            <person name="Zhang R.-G."/>
        </authorList>
    </citation>
    <scope>NUCLEOTIDE SEQUENCE [LARGE SCALE GENOMIC DNA]</scope>
    <source>
        <strain evidence="3">YNK0</strain>
        <tissue evidence="3">Leaf</tissue>
    </source>
</reference>
<comment type="similarity">
    <text evidence="1">Belongs to the cullin family.</text>
</comment>
<dbReference type="PANTHER" id="PTHR11932">
    <property type="entry name" value="CULLIN"/>
    <property type="match status" value="1"/>
</dbReference>
<dbReference type="InterPro" id="IPR016159">
    <property type="entry name" value="Cullin_repeat-like_dom_sf"/>
</dbReference>
<dbReference type="GO" id="GO:0031625">
    <property type="term" value="F:ubiquitin protein ligase binding"/>
    <property type="evidence" value="ECO:0007669"/>
    <property type="project" value="InterPro"/>
</dbReference>
<accession>A0A834YY78</accession>
<dbReference type="Pfam" id="PF00888">
    <property type="entry name" value="Cullin"/>
    <property type="match status" value="1"/>
</dbReference>
<protein>
    <recommendedName>
        <fullName evidence="2">Cullin N-terminal domain-containing protein</fullName>
    </recommendedName>
</protein>
<dbReference type="SUPFAM" id="SSF74788">
    <property type="entry name" value="Cullin repeat-like"/>
    <property type="match status" value="1"/>
</dbReference>
<comment type="caution">
    <text evidence="3">The sequence shown here is derived from an EMBL/GenBank/DDBJ whole genome shotgun (WGS) entry which is preliminary data.</text>
</comment>
<dbReference type="OrthoDB" id="27073at2759"/>
<name>A0A834YY78_TETSI</name>
<dbReference type="GO" id="GO:0006511">
    <property type="term" value="P:ubiquitin-dependent protein catabolic process"/>
    <property type="evidence" value="ECO:0007669"/>
    <property type="project" value="InterPro"/>
</dbReference>
<keyword evidence="4" id="KW-1185">Reference proteome</keyword>
<feature type="domain" description="Cullin N-terminal" evidence="2">
    <location>
        <begin position="15"/>
        <end position="83"/>
    </location>
</feature>
<proteinExistence type="inferred from homology"/>
<sequence length="94" mass="11362">MTFVERKTIDLEQGWEFMQKGITKLKNILEGHPEPQFSSKEYILLYTTIYNMCTQKPPHDYSQQLYDKYRESFEEYITSTVRRLNIFLCVYCLS</sequence>
<dbReference type="OMA" id="NMCAQKP"/>
<gene>
    <name evidence="3" type="ORF">HHK36_020749</name>
</gene>
<evidence type="ECO:0000259" key="2">
    <source>
        <dbReference type="Pfam" id="PF00888"/>
    </source>
</evidence>
<evidence type="ECO:0000256" key="1">
    <source>
        <dbReference type="ARBA" id="ARBA00006019"/>
    </source>
</evidence>
<dbReference type="InterPro" id="IPR001373">
    <property type="entry name" value="Cullin_N"/>
</dbReference>
<dbReference type="AlphaFoldDB" id="A0A834YY78"/>
<dbReference type="InterPro" id="IPR045093">
    <property type="entry name" value="Cullin"/>
</dbReference>